<keyword evidence="7" id="KW-0966">Cell projection</keyword>
<organism evidence="7">
    <name type="scientific">Thermodesulfatator atlanticus</name>
    <dbReference type="NCBI Taxonomy" id="501497"/>
    <lineage>
        <taxon>Bacteria</taxon>
        <taxon>Pseudomonadati</taxon>
        <taxon>Thermodesulfobacteriota</taxon>
        <taxon>Thermodesulfobacteria</taxon>
        <taxon>Thermodesulfobacteriales</taxon>
        <taxon>Thermodesulfatatoraceae</taxon>
        <taxon>Thermodesulfatator</taxon>
    </lineage>
</organism>
<keyword evidence="4" id="KW-0175">Coiled coil</keyword>
<comment type="caution">
    <text evidence="7">The sequence shown here is derived from an EMBL/GenBank/DDBJ whole genome shotgun (WGS) entry which is preliminary data.</text>
</comment>
<evidence type="ECO:0000259" key="6">
    <source>
        <dbReference type="Pfam" id="PF00700"/>
    </source>
</evidence>
<feature type="domain" description="Flagellin N-terminal" evidence="5">
    <location>
        <begin position="13"/>
        <end position="137"/>
    </location>
</feature>
<evidence type="ECO:0000256" key="3">
    <source>
        <dbReference type="ARBA" id="ARBA00023143"/>
    </source>
</evidence>
<dbReference type="Pfam" id="PF00669">
    <property type="entry name" value="Flagellin_N"/>
    <property type="match status" value="1"/>
</dbReference>
<dbReference type="Proteomes" id="UP000886101">
    <property type="component" value="Unassembled WGS sequence"/>
</dbReference>
<dbReference type="GO" id="GO:0005198">
    <property type="term" value="F:structural molecule activity"/>
    <property type="evidence" value="ECO:0007669"/>
    <property type="project" value="InterPro"/>
</dbReference>
<evidence type="ECO:0000313" key="7">
    <source>
        <dbReference type="EMBL" id="HHI96341.1"/>
    </source>
</evidence>
<reference evidence="7" key="1">
    <citation type="journal article" date="2020" name="mSystems">
        <title>Genome- and Community-Level Interaction Insights into Carbon Utilization and Element Cycling Functions of Hydrothermarchaeota in Hydrothermal Sediment.</title>
        <authorList>
            <person name="Zhou Z."/>
            <person name="Liu Y."/>
            <person name="Xu W."/>
            <person name="Pan J."/>
            <person name="Luo Z.H."/>
            <person name="Li M."/>
        </authorList>
    </citation>
    <scope>NUCLEOTIDE SEQUENCE [LARGE SCALE GENOMIC DNA]</scope>
    <source>
        <strain evidence="7">HyVt-533</strain>
    </source>
</reference>
<dbReference type="EMBL" id="DROK01000019">
    <property type="protein sequence ID" value="HHI96341.1"/>
    <property type="molecule type" value="Genomic_DNA"/>
</dbReference>
<evidence type="ECO:0000256" key="1">
    <source>
        <dbReference type="ARBA" id="ARBA00004365"/>
    </source>
</evidence>
<dbReference type="GO" id="GO:0009424">
    <property type="term" value="C:bacterial-type flagellum hook"/>
    <property type="evidence" value="ECO:0007669"/>
    <property type="project" value="InterPro"/>
</dbReference>
<comment type="similarity">
    <text evidence="2">Belongs to the bacterial flagellin family.</text>
</comment>
<proteinExistence type="inferred from homology"/>
<keyword evidence="3" id="KW-0975">Bacterial flagellum</keyword>
<evidence type="ECO:0000259" key="5">
    <source>
        <dbReference type="Pfam" id="PF00669"/>
    </source>
</evidence>
<dbReference type="InterPro" id="IPR013384">
    <property type="entry name" value="Flagell_FlgL"/>
</dbReference>
<dbReference type="PANTHER" id="PTHR42792">
    <property type="entry name" value="FLAGELLIN"/>
    <property type="match status" value="1"/>
</dbReference>
<keyword evidence="7" id="KW-0969">Cilium</keyword>
<dbReference type="PANTHER" id="PTHR42792:SF1">
    <property type="entry name" value="FLAGELLAR HOOK-ASSOCIATED PROTEIN 3"/>
    <property type="match status" value="1"/>
</dbReference>
<sequence length="316" mass="35560">MAIRVGMKTLYDRMLYNLNKLTDDMRQLETQIASGTKYEKPSDDPVALVRSLTYRKGLEEIKRYRDSIREGKAYLRTMEGAYEGLENIVMRAKQLAIQARNDTLSPQNREALAKEVDNLLKEALALANTKHGERYVFGGNQPVGYKDGEAPFKLVRQALPGGQVKEEVIYQGGEEDLYYSYAAGERILVGRNGNEAIGETELFDTLIGLKKTLAAANSADPHREIEELGVHIDRLDRVLNNLINERTALGARMDHLELKENLYLDLKDTIQENLSDTEDADLLEVATRLKARETAYQAALAATSKVMQMSLVNYLT</sequence>
<dbReference type="InterPro" id="IPR001492">
    <property type="entry name" value="Flagellin"/>
</dbReference>
<keyword evidence="7" id="KW-0282">Flagellum</keyword>
<evidence type="ECO:0000256" key="2">
    <source>
        <dbReference type="ARBA" id="ARBA00005709"/>
    </source>
</evidence>
<dbReference type="Gene3D" id="1.20.1330.10">
    <property type="entry name" value="f41 fragment of flagellin, N-terminal domain"/>
    <property type="match status" value="1"/>
</dbReference>
<accession>A0A7V5U1T6</accession>
<evidence type="ECO:0000256" key="4">
    <source>
        <dbReference type="SAM" id="Coils"/>
    </source>
</evidence>
<dbReference type="GO" id="GO:0071973">
    <property type="term" value="P:bacterial-type flagellum-dependent cell motility"/>
    <property type="evidence" value="ECO:0007669"/>
    <property type="project" value="InterPro"/>
</dbReference>
<gene>
    <name evidence="7" type="primary">flgL</name>
    <name evidence="7" type="ORF">ENJ96_00630</name>
</gene>
<protein>
    <submittedName>
        <fullName evidence="7">Flagellar hook-associated protein 3</fullName>
    </submittedName>
</protein>
<name>A0A7V5U1T6_9BACT</name>
<dbReference type="NCBIfam" id="TIGR02550">
    <property type="entry name" value="flagell_flgL"/>
    <property type="match status" value="1"/>
</dbReference>
<dbReference type="InterPro" id="IPR001029">
    <property type="entry name" value="Flagellin_N"/>
</dbReference>
<dbReference type="Pfam" id="PF00700">
    <property type="entry name" value="Flagellin_C"/>
    <property type="match status" value="1"/>
</dbReference>
<dbReference type="AlphaFoldDB" id="A0A7V5U1T6"/>
<dbReference type="InterPro" id="IPR046358">
    <property type="entry name" value="Flagellin_C"/>
</dbReference>
<feature type="domain" description="Flagellin C-terminal" evidence="6">
    <location>
        <begin position="233"/>
        <end position="315"/>
    </location>
</feature>
<comment type="subcellular location">
    <subcellularLocation>
        <location evidence="1">Bacterial flagellum</location>
    </subcellularLocation>
</comment>
<dbReference type="SUPFAM" id="SSF64518">
    <property type="entry name" value="Phase 1 flagellin"/>
    <property type="match status" value="1"/>
</dbReference>
<feature type="coiled-coil region" evidence="4">
    <location>
        <begin position="225"/>
        <end position="259"/>
    </location>
</feature>